<dbReference type="InterPro" id="IPR036390">
    <property type="entry name" value="WH_DNA-bd_sf"/>
</dbReference>
<dbReference type="OrthoDB" id="3186544at2"/>
<keyword evidence="3" id="KW-1185">Reference proteome</keyword>
<evidence type="ECO:0000313" key="2">
    <source>
        <dbReference type="EMBL" id="SLN76878.1"/>
    </source>
</evidence>
<dbReference type="AlphaFoldDB" id="A0A1Y5U4N2"/>
<dbReference type="PANTHER" id="PTHR43252:SF6">
    <property type="entry name" value="NEGATIVE TRANSCRIPTION REGULATOR PADR"/>
    <property type="match status" value="1"/>
</dbReference>
<gene>
    <name evidence="2" type="ORF">OCH7691_04220</name>
</gene>
<reference evidence="2 3" key="1">
    <citation type="submission" date="2017-03" db="EMBL/GenBank/DDBJ databases">
        <authorList>
            <person name="Afonso C.L."/>
            <person name="Miller P.J."/>
            <person name="Scott M.A."/>
            <person name="Spackman E."/>
            <person name="Goraichik I."/>
            <person name="Dimitrov K.M."/>
            <person name="Suarez D.L."/>
            <person name="Swayne D.E."/>
        </authorList>
    </citation>
    <scope>NUCLEOTIDE SEQUENCE [LARGE SCALE GENOMIC DNA]</scope>
    <source>
        <strain evidence="2 3">CECT 7691</strain>
    </source>
</reference>
<name>A0A1Y5U4N2_9PROT</name>
<dbReference type="InterPro" id="IPR005149">
    <property type="entry name" value="Tscrpt_reg_PadR_N"/>
</dbReference>
<dbReference type="RefSeq" id="WP_085885556.1">
    <property type="nucleotide sequence ID" value="NZ_FWFR01000005.1"/>
</dbReference>
<dbReference type="PANTHER" id="PTHR43252">
    <property type="entry name" value="TRANSCRIPTIONAL REGULATOR YQJI"/>
    <property type="match status" value="1"/>
</dbReference>
<feature type="domain" description="Transcription regulator PadR N-terminal" evidence="1">
    <location>
        <begin position="8"/>
        <end position="78"/>
    </location>
</feature>
<organism evidence="2 3">
    <name type="scientific">Oceanibacterium hippocampi</name>
    <dbReference type="NCBI Taxonomy" id="745714"/>
    <lineage>
        <taxon>Bacteria</taxon>
        <taxon>Pseudomonadati</taxon>
        <taxon>Pseudomonadota</taxon>
        <taxon>Alphaproteobacteria</taxon>
        <taxon>Sneathiellales</taxon>
        <taxon>Sneathiellaceae</taxon>
        <taxon>Oceanibacterium</taxon>
    </lineage>
</organism>
<evidence type="ECO:0000313" key="3">
    <source>
        <dbReference type="Proteomes" id="UP000193200"/>
    </source>
</evidence>
<dbReference type="Pfam" id="PF03551">
    <property type="entry name" value="PadR"/>
    <property type="match status" value="1"/>
</dbReference>
<proteinExistence type="predicted"/>
<accession>A0A1Y5U4N2</accession>
<sequence>MDIRMLCLGLLTLKEATGYEIKKTFEGPLSHFYEASYGSIYPALNKLTEEGLLTCDQQAQDKRPDKKVYSVTSAGKLAFMDALQKHPGRDRIRSEFLAVMMFARLLPAGHLSRLIDDRIDEYRDRIAHIDRECAGVMAGEVETFICGYGKAVYSAAVQYLEDNRHLLESEALMGSTRAAE</sequence>
<dbReference type="SUPFAM" id="SSF46785">
    <property type="entry name" value="Winged helix' DNA-binding domain"/>
    <property type="match status" value="1"/>
</dbReference>
<dbReference type="InterPro" id="IPR036388">
    <property type="entry name" value="WH-like_DNA-bd_sf"/>
</dbReference>
<dbReference type="Proteomes" id="UP000193200">
    <property type="component" value="Unassembled WGS sequence"/>
</dbReference>
<protein>
    <submittedName>
        <fullName evidence="2">Transcriptional regulator PadR-like family protein</fullName>
    </submittedName>
</protein>
<dbReference type="Gene3D" id="1.10.10.10">
    <property type="entry name" value="Winged helix-like DNA-binding domain superfamily/Winged helix DNA-binding domain"/>
    <property type="match status" value="1"/>
</dbReference>
<dbReference type="EMBL" id="FWFR01000005">
    <property type="protein sequence ID" value="SLN76878.1"/>
    <property type="molecule type" value="Genomic_DNA"/>
</dbReference>
<dbReference type="InParanoid" id="A0A1Y5U4N2"/>
<evidence type="ECO:0000259" key="1">
    <source>
        <dbReference type="Pfam" id="PF03551"/>
    </source>
</evidence>